<feature type="compositionally biased region" description="Basic and acidic residues" evidence="2">
    <location>
        <begin position="379"/>
        <end position="391"/>
    </location>
</feature>
<evidence type="ECO:0000313" key="3">
    <source>
        <dbReference type="EMBL" id="GET32759.1"/>
    </source>
</evidence>
<accession>A0A5M4AXW9</accession>
<feature type="region of interest" description="Disordered" evidence="2">
    <location>
        <begin position="372"/>
        <end position="391"/>
    </location>
</feature>
<feature type="compositionally biased region" description="Basic and acidic residues" evidence="2">
    <location>
        <begin position="671"/>
        <end position="683"/>
    </location>
</feature>
<sequence length="734" mass="85034">MEYFFRASNQYFTNDGLVYNLKILNDESPTIAVNQVQDTVNLTSFYFHGGISDDYGIKNVRFHVAGGEIDTGLNVAIHTNRNPQDFFYGYNFSSMKPGVYRYWFTVADNDVLHHFKEKQSKVFTFRFPGFKEIELQNKSGYSQLQENLTEGKEVTRNIQQDFEKMRRQMLNGQLTDWEKKQITEGIKKQSGQLQQLMQNVSNENRRLNNLSKNFSQLSPVLLQKQKQVEQLMDQLYSDELKKLFDEFNSLLNQFDQKKFDELTKDLNYRLDDLNKQLDRNIAMLKKMQVEKSIQDIQNNLEKLANGQQKFSDDVKRSSHMTTDSLRNMLRQQSEEIHQTFSALDSAAHQNEELDRPYSINKSGSLQNKISKDLNTLSDMDGKGKRRQQSEISERIARSLKQMANNLKKSMLSSQMEIDWVQIRRLQYLAANILTFSFEQEKLMMDMTGVSALDPSLTSYLDKQKNLVQFEAQLRDTLYLLSKQAPQINAQIGKESLNWKFYTDKALSNLEESQYPKGRVNQQFSMASANNLALYLSEALQQVMDMMKNAQPGDGSCNKPGGNGSSMPGLKAIQDKLKKQMQSMMNDLKNGVKPGNAQIGKMLMQQEILQQAIQEQVLKGNLGPDVETQLKEAQRLLNQNRNDLLSKNVTQQTVNRQNLIFEHLLDARNAKMQRNSDNERESESAKNQLVSHPKSYFNNDKTKENEFDIMSSSAWRMNYFYRKKFNSYLKNINGQ</sequence>
<evidence type="ECO:0008006" key="5">
    <source>
        <dbReference type="Google" id="ProtNLM"/>
    </source>
</evidence>
<evidence type="ECO:0000256" key="2">
    <source>
        <dbReference type="SAM" id="MobiDB-lite"/>
    </source>
</evidence>
<protein>
    <recommendedName>
        <fullName evidence="5">DUF4175 domain-containing protein</fullName>
    </recommendedName>
</protein>
<evidence type="ECO:0000313" key="4">
    <source>
        <dbReference type="Proteomes" id="UP000391834"/>
    </source>
</evidence>
<comment type="caution">
    <text evidence="3">The sequence shown here is derived from an EMBL/GenBank/DDBJ whole genome shotgun (WGS) entry which is preliminary data.</text>
</comment>
<keyword evidence="4" id="KW-1185">Reference proteome</keyword>
<dbReference type="EMBL" id="BLAX01000001">
    <property type="protein sequence ID" value="GET32759.1"/>
    <property type="molecule type" value="Genomic_DNA"/>
</dbReference>
<feature type="region of interest" description="Disordered" evidence="2">
    <location>
        <begin position="671"/>
        <end position="696"/>
    </location>
</feature>
<name>A0A5M4AXW9_9BACT</name>
<reference evidence="3 4" key="1">
    <citation type="submission" date="2019-10" db="EMBL/GenBank/DDBJ databases">
        <title>Prolixibacter strains distinguished by the presence of nitrate reductase genes were adept at nitrate-dependent anaerobic corrosion of metallic iron and carbon steel.</title>
        <authorList>
            <person name="Iino T."/>
            <person name="Shono N."/>
            <person name="Ito K."/>
            <person name="Nakamura R."/>
            <person name="Sueoka K."/>
            <person name="Harayama S."/>
            <person name="Ohkuma M."/>
        </authorList>
    </citation>
    <scope>NUCLEOTIDE SEQUENCE [LARGE SCALE GENOMIC DNA]</scope>
    <source>
        <strain evidence="3 4">JCM 13498</strain>
    </source>
</reference>
<evidence type="ECO:0000256" key="1">
    <source>
        <dbReference type="SAM" id="Coils"/>
    </source>
</evidence>
<feature type="coiled-coil region" evidence="1">
    <location>
        <begin position="186"/>
        <end position="213"/>
    </location>
</feature>
<gene>
    <name evidence="3" type="ORF">PbJCM13498_16220</name>
</gene>
<proteinExistence type="predicted"/>
<feature type="coiled-coil region" evidence="1">
    <location>
        <begin position="270"/>
        <end position="306"/>
    </location>
</feature>
<dbReference type="Proteomes" id="UP000391834">
    <property type="component" value="Unassembled WGS sequence"/>
</dbReference>
<organism evidence="3 4">
    <name type="scientific">Prolixibacter bellariivorans</name>
    <dbReference type="NCBI Taxonomy" id="314319"/>
    <lineage>
        <taxon>Bacteria</taxon>
        <taxon>Pseudomonadati</taxon>
        <taxon>Bacteroidota</taxon>
        <taxon>Bacteroidia</taxon>
        <taxon>Marinilabiliales</taxon>
        <taxon>Prolixibacteraceae</taxon>
        <taxon>Prolixibacter</taxon>
    </lineage>
</organism>
<keyword evidence="1" id="KW-0175">Coiled coil</keyword>
<dbReference type="AlphaFoldDB" id="A0A5M4AXW9"/>